<gene>
    <name evidence="2" type="ORF">L211DRAFT_725672</name>
</gene>
<keyword evidence="3" id="KW-1185">Reference proteome</keyword>
<dbReference type="AlphaFoldDB" id="A0A3N4LAK1"/>
<evidence type="ECO:0000313" key="2">
    <source>
        <dbReference type="EMBL" id="RPB18502.1"/>
    </source>
</evidence>
<dbReference type="OrthoDB" id="5485705at2759"/>
<dbReference type="Proteomes" id="UP000267821">
    <property type="component" value="Unassembled WGS sequence"/>
</dbReference>
<evidence type="ECO:0000313" key="3">
    <source>
        <dbReference type="Proteomes" id="UP000267821"/>
    </source>
</evidence>
<organism evidence="2 3">
    <name type="scientific">Terfezia boudieri ATCC MYA-4762</name>
    <dbReference type="NCBI Taxonomy" id="1051890"/>
    <lineage>
        <taxon>Eukaryota</taxon>
        <taxon>Fungi</taxon>
        <taxon>Dikarya</taxon>
        <taxon>Ascomycota</taxon>
        <taxon>Pezizomycotina</taxon>
        <taxon>Pezizomycetes</taxon>
        <taxon>Pezizales</taxon>
        <taxon>Pezizaceae</taxon>
        <taxon>Terfezia</taxon>
    </lineage>
</organism>
<name>A0A3N4LAK1_9PEZI</name>
<proteinExistence type="predicted"/>
<evidence type="ECO:0000256" key="1">
    <source>
        <dbReference type="SAM" id="MobiDB-lite"/>
    </source>
</evidence>
<feature type="compositionally biased region" description="Basic and acidic residues" evidence="1">
    <location>
        <begin position="1"/>
        <end position="17"/>
    </location>
</feature>
<accession>A0A3N4LAK1</accession>
<sequence>MSSDMLKHPRTSFERRAQYPRASSIPPSELNTPERAQYPRASKAPERAKPPSEQSPRASKAPERAKPPSELYNLRTSLTSSATSQKRGYFFFSAGLTFAEGEVISRDA</sequence>
<protein>
    <submittedName>
        <fullName evidence="2">Uncharacterized protein</fullName>
    </submittedName>
</protein>
<reference evidence="2 3" key="1">
    <citation type="journal article" date="2018" name="Nat. Ecol. Evol.">
        <title>Pezizomycetes genomes reveal the molecular basis of ectomycorrhizal truffle lifestyle.</title>
        <authorList>
            <person name="Murat C."/>
            <person name="Payen T."/>
            <person name="Noel B."/>
            <person name="Kuo A."/>
            <person name="Morin E."/>
            <person name="Chen J."/>
            <person name="Kohler A."/>
            <person name="Krizsan K."/>
            <person name="Balestrini R."/>
            <person name="Da Silva C."/>
            <person name="Montanini B."/>
            <person name="Hainaut M."/>
            <person name="Levati E."/>
            <person name="Barry K.W."/>
            <person name="Belfiori B."/>
            <person name="Cichocki N."/>
            <person name="Clum A."/>
            <person name="Dockter R.B."/>
            <person name="Fauchery L."/>
            <person name="Guy J."/>
            <person name="Iotti M."/>
            <person name="Le Tacon F."/>
            <person name="Lindquist E.A."/>
            <person name="Lipzen A."/>
            <person name="Malagnac F."/>
            <person name="Mello A."/>
            <person name="Molinier V."/>
            <person name="Miyauchi S."/>
            <person name="Poulain J."/>
            <person name="Riccioni C."/>
            <person name="Rubini A."/>
            <person name="Sitrit Y."/>
            <person name="Splivallo R."/>
            <person name="Traeger S."/>
            <person name="Wang M."/>
            <person name="Zifcakova L."/>
            <person name="Wipf D."/>
            <person name="Zambonelli A."/>
            <person name="Paolocci F."/>
            <person name="Nowrousian M."/>
            <person name="Ottonello S."/>
            <person name="Baldrian P."/>
            <person name="Spatafora J.W."/>
            <person name="Henrissat B."/>
            <person name="Nagy L.G."/>
            <person name="Aury J.M."/>
            <person name="Wincker P."/>
            <person name="Grigoriev I.V."/>
            <person name="Bonfante P."/>
            <person name="Martin F.M."/>
        </authorList>
    </citation>
    <scope>NUCLEOTIDE SEQUENCE [LARGE SCALE GENOMIC DNA]</scope>
    <source>
        <strain evidence="2 3">ATCC MYA-4762</strain>
    </source>
</reference>
<dbReference type="InParanoid" id="A0A3N4LAK1"/>
<dbReference type="EMBL" id="ML121625">
    <property type="protein sequence ID" value="RPB18502.1"/>
    <property type="molecule type" value="Genomic_DNA"/>
</dbReference>
<feature type="region of interest" description="Disordered" evidence="1">
    <location>
        <begin position="1"/>
        <end position="79"/>
    </location>
</feature>